<dbReference type="AlphaFoldDB" id="A0A5E4QDQ8"/>
<proteinExistence type="predicted"/>
<sequence>MEAGYIPATMAGNAVNVPPPAVVAPPANVIRAPGLKRGKMEEAITDRTRLDNFSRFSYIVPERKLILDINIVP</sequence>
<dbReference type="Proteomes" id="UP000324832">
    <property type="component" value="Unassembled WGS sequence"/>
</dbReference>
<accession>A0A5E4QDQ8</accession>
<reference evidence="1 2" key="1">
    <citation type="submission" date="2017-07" db="EMBL/GenBank/DDBJ databases">
        <authorList>
            <person name="Talla V."/>
            <person name="Backstrom N."/>
        </authorList>
    </citation>
    <scope>NUCLEOTIDE SEQUENCE [LARGE SCALE GENOMIC DNA]</scope>
</reference>
<protein>
    <submittedName>
        <fullName evidence="1">Uncharacterized protein</fullName>
    </submittedName>
</protein>
<name>A0A5E4QDQ8_9NEOP</name>
<evidence type="ECO:0000313" key="2">
    <source>
        <dbReference type="Proteomes" id="UP000324832"/>
    </source>
</evidence>
<dbReference type="EMBL" id="FZQP02002681">
    <property type="protein sequence ID" value="VVC96369.1"/>
    <property type="molecule type" value="Genomic_DNA"/>
</dbReference>
<gene>
    <name evidence="1" type="ORF">LSINAPIS_LOCUS7893</name>
</gene>
<evidence type="ECO:0000313" key="1">
    <source>
        <dbReference type="EMBL" id="VVC96369.1"/>
    </source>
</evidence>
<keyword evidence="2" id="KW-1185">Reference proteome</keyword>
<organism evidence="1 2">
    <name type="scientific">Leptidea sinapis</name>
    <dbReference type="NCBI Taxonomy" id="189913"/>
    <lineage>
        <taxon>Eukaryota</taxon>
        <taxon>Metazoa</taxon>
        <taxon>Ecdysozoa</taxon>
        <taxon>Arthropoda</taxon>
        <taxon>Hexapoda</taxon>
        <taxon>Insecta</taxon>
        <taxon>Pterygota</taxon>
        <taxon>Neoptera</taxon>
        <taxon>Endopterygota</taxon>
        <taxon>Lepidoptera</taxon>
        <taxon>Glossata</taxon>
        <taxon>Ditrysia</taxon>
        <taxon>Papilionoidea</taxon>
        <taxon>Pieridae</taxon>
        <taxon>Dismorphiinae</taxon>
        <taxon>Leptidea</taxon>
    </lineage>
</organism>